<dbReference type="CDD" id="cd01347">
    <property type="entry name" value="ligand_gated_channel"/>
    <property type="match status" value="1"/>
</dbReference>
<name>A0A1V8RMB8_9HYPH</name>
<protein>
    <submittedName>
        <fullName evidence="19">Ferrichrome-iron receptor</fullName>
    </submittedName>
</protein>
<keyword evidence="12 19" id="KW-0675">Receptor</keyword>
<dbReference type="Proteomes" id="UP000191905">
    <property type="component" value="Unassembled WGS sequence"/>
</dbReference>
<feature type="domain" description="TonB-dependent receptor-like beta-barrel" evidence="17">
    <location>
        <begin position="264"/>
        <end position="701"/>
    </location>
</feature>
<comment type="similarity">
    <text evidence="2 14 15">Belongs to the TonB-dependent receptor family.</text>
</comment>
<evidence type="ECO:0000256" key="10">
    <source>
        <dbReference type="ARBA" id="ARBA00023077"/>
    </source>
</evidence>
<evidence type="ECO:0000256" key="14">
    <source>
        <dbReference type="PROSITE-ProRule" id="PRU01360"/>
    </source>
</evidence>
<feature type="signal peptide" evidence="16">
    <location>
        <begin position="1"/>
        <end position="27"/>
    </location>
</feature>
<evidence type="ECO:0000256" key="11">
    <source>
        <dbReference type="ARBA" id="ARBA00023136"/>
    </source>
</evidence>
<dbReference type="InterPro" id="IPR037066">
    <property type="entry name" value="Plug_dom_sf"/>
</dbReference>
<proteinExistence type="inferred from homology"/>
<keyword evidence="6 14" id="KW-0812">Transmembrane</keyword>
<evidence type="ECO:0000256" key="12">
    <source>
        <dbReference type="ARBA" id="ARBA00023170"/>
    </source>
</evidence>
<evidence type="ECO:0000256" key="13">
    <source>
        <dbReference type="ARBA" id="ARBA00023237"/>
    </source>
</evidence>
<evidence type="ECO:0000256" key="1">
    <source>
        <dbReference type="ARBA" id="ARBA00004571"/>
    </source>
</evidence>
<dbReference type="AlphaFoldDB" id="A0A1V8RMB8"/>
<dbReference type="PANTHER" id="PTHR32552">
    <property type="entry name" value="FERRICHROME IRON RECEPTOR-RELATED"/>
    <property type="match status" value="1"/>
</dbReference>
<dbReference type="GO" id="GO:0015344">
    <property type="term" value="F:siderophore uptake transmembrane transporter activity"/>
    <property type="evidence" value="ECO:0007669"/>
    <property type="project" value="TreeGrafter"/>
</dbReference>
<evidence type="ECO:0000256" key="4">
    <source>
        <dbReference type="ARBA" id="ARBA00022452"/>
    </source>
</evidence>
<dbReference type="InterPro" id="IPR012910">
    <property type="entry name" value="Plug_dom"/>
</dbReference>
<keyword evidence="3 14" id="KW-0813">Transport</keyword>
<keyword evidence="8" id="KW-0408">Iron</keyword>
<evidence type="ECO:0000256" key="7">
    <source>
        <dbReference type="ARBA" id="ARBA00022729"/>
    </source>
</evidence>
<keyword evidence="4 14" id="KW-1134">Transmembrane beta strand</keyword>
<organism evidence="19 20">
    <name type="scientific">Manganibacter manganicus</name>
    <dbReference type="NCBI Taxonomy" id="1873176"/>
    <lineage>
        <taxon>Bacteria</taxon>
        <taxon>Pseudomonadati</taxon>
        <taxon>Pseudomonadota</taxon>
        <taxon>Alphaproteobacteria</taxon>
        <taxon>Hyphomicrobiales</taxon>
        <taxon>Phyllobacteriaceae</taxon>
        <taxon>Manganibacter</taxon>
    </lineage>
</organism>
<keyword evidence="20" id="KW-1185">Reference proteome</keyword>
<evidence type="ECO:0000259" key="17">
    <source>
        <dbReference type="Pfam" id="PF00593"/>
    </source>
</evidence>
<dbReference type="Gene3D" id="2.170.130.10">
    <property type="entry name" value="TonB-dependent receptor, plug domain"/>
    <property type="match status" value="1"/>
</dbReference>
<evidence type="ECO:0000259" key="18">
    <source>
        <dbReference type="Pfam" id="PF07715"/>
    </source>
</evidence>
<comment type="caution">
    <text evidence="19">The sequence shown here is derived from an EMBL/GenBank/DDBJ whole genome shotgun (WGS) entry which is preliminary data.</text>
</comment>
<dbReference type="InterPro" id="IPR010105">
    <property type="entry name" value="TonB_sidphr_rcpt"/>
</dbReference>
<evidence type="ECO:0000256" key="2">
    <source>
        <dbReference type="ARBA" id="ARBA00009810"/>
    </source>
</evidence>
<dbReference type="NCBIfam" id="NF010651">
    <property type="entry name" value="PRK14050.1"/>
    <property type="match status" value="1"/>
</dbReference>
<dbReference type="GO" id="GO:0009279">
    <property type="term" value="C:cell outer membrane"/>
    <property type="evidence" value="ECO:0007669"/>
    <property type="project" value="UniProtKB-SubCell"/>
</dbReference>
<sequence>MERTAFWTFLAASLANTALMQATPAWSQSQGEVELTPVVVNSGENGEDASGTGTVNGVVARKTTTGSKTATAITEVPQSVSVVGREEIDAQGAQKVDEALRYTAGVFAQPFGSDSDTNWLFIRGFQATADGAYMDGLQLFSYSFGGFYVDSFGLERIEVLKGPASVLYGGSNPGGIVNYVSKRPTFEQQRYVETGVNDAGTAYLGFDVGDTFNDNTVSYRMTGKVAGGNGYTDYQDGWRGIISPSMTWKPDEQTSLTILTNLTYIDENHNGDNFLPYDGTVVDRVVGGVNYGRIKPGTNLSEPAIDYYKRQQGSIGYEFEHTFDNDWTVRSNARFIGTKNQELSVYGNGWAPALAPDQLSRINWEHDTSAKSFLMDNRVEGKVETGPLDHTLLAGIEYKYYNIDNKQSYNLWDPNANPIDPFDPVYGTALAPRELQTNENFTLKSLGFYIQDQIRFSSGWLTTLNGRYDHASLTLDNGPTYWGTSPDLSTSYGQFSGRAGLAYEFDNGLTPYASIATFFNPIIGKDGVTGQLFEPETGTQYEVGLKYRPSFIDGLFTLSLFDLTRQNVPTYMDPFAQVQTGEIRSRGFEAEAKINVTEDFRVTGALTAYDIDITKAAPYSSGTIGKTPFIVPEVQASLSADYTFRSDAWYDGVSIGGGVRYIGKSWADNENTLSVPAVTLADLKLGYKKDNWGVDLNITNLFDKTYVAACQSPTACYYGEGRSFKLKMHTTW</sequence>
<evidence type="ECO:0000256" key="6">
    <source>
        <dbReference type="ARBA" id="ARBA00022692"/>
    </source>
</evidence>
<keyword evidence="9" id="KW-0406">Ion transport</keyword>
<keyword evidence="10 15" id="KW-0798">TonB box</keyword>
<evidence type="ECO:0000256" key="16">
    <source>
        <dbReference type="SAM" id="SignalP"/>
    </source>
</evidence>
<dbReference type="Pfam" id="PF00593">
    <property type="entry name" value="TonB_dep_Rec_b-barrel"/>
    <property type="match status" value="1"/>
</dbReference>
<feature type="domain" description="TonB-dependent receptor plug" evidence="18">
    <location>
        <begin position="74"/>
        <end position="176"/>
    </location>
</feature>
<accession>A0A1V8RMB8</accession>
<evidence type="ECO:0000313" key="20">
    <source>
        <dbReference type="Proteomes" id="UP000191905"/>
    </source>
</evidence>
<feature type="chain" id="PRO_5012890132" evidence="16">
    <location>
        <begin position="28"/>
        <end position="732"/>
    </location>
</feature>
<reference evidence="19 20" key="1">
    <citation type="journal article" date="2016" name="Int. J. Syst. Evol. Microbiol.">
        <title>Pseudaminobacter manganicus sp. nov., isolated from sludge of a manganese mine.</title>
        <authorList>
            <person name="Li J."/>
            <person name="Huang J."/>
            <person name="Liao S."/>
            <person name="Wang G."/>
        </authorList>
    </citation>
    <scope>NUCLEOTIDE SEQUENCE [LARGE SCALE GENOMIC DNA]</scope>
    <source>
        <strain evidence="19 20">JH-7</strain>
    </source>
</reference>
<evidence type="ECO:0000256" key="3">
    <source>
        <dbReference type="ARBA" id="ARBA00022448"/>
    </source>
</evidence>
<dbReference type="NCBIfam" id="TIGR01783">
    <property type="entry name" value="TonB-siderophor"/>
    <property type="match status" value="1"/>
</dbReference>
<comment type="subcellular location">
    <subcellularLocation>
        <location evidence="1 14">Cell outer membrane</location>
        <topology evidence="1 14">Multi-pass membrane protein</topology>
    </subcellularLocation>
</comment>
<dbReference type="PROSITE" id="PS52016">
    <property type="entry name" value="TONB_DEPENDENT_REC_3"/>
    <property type="match status" value="1"/>
</dbReference>
<dbReference type="GO" id="GO:0015891">
    <property type="term" value="P:siderophore transport"/>
    <property type="evidence" value="ECO:0007669"/>
    <property type="project" value="InterPro"/>
</dbReference>
<dbReference type="STRING" id="1873176.BFN67_05745"/>
<keyword evidence="5" id="KW-0410">Iron transport</keyword>
<keyword evidence="13 14" id="KW-0998">Cell outer membrane</keyword>
<evidence type="ECO:0000313" key="19">
    <source>
        <dbReference type="EMBL" id="OQM74340.1"/>
    </source>
</evidence>
<dbReference type="PANTHER" id="PTHR32552:SF68">
    <property type="entry name" value="FERRICHROME OUTER MEMBRANE TRANSPORTER_PHAGE RECEPTOR"/>
    <property type="match status" value="1"/>
</dbReference>
<keyword evidence="7 16" id="KW-0732">Signal</keyword>
<dbReference type="EMBL" id="MDET01000034">
    <property type="protein sequence ID" value="OQM74340.1"/>
    <property type="molecule type" value="Genomic_DNA"/>
</dbReference>
<dbReference type="InterPro" id="IPR036942">
    <property type="entry name" value="Beta-barrel_TonB_sf"/>
</dbReference>
<evidence type="ECO:0000256" key="15">
    <source>
        <dbReference type="RuleBase" id="RU003357"/>
    </source>
</evidence>
<dbReference type="Gene3D" id="2.40.170.20">
    <property type="entry name" value="TonB-dependent receptor, beta-barrel domain"/>
    <property type="match status" value="1"/>
</dbReference>
<dbReference type="InterPro" id="IPR039426">
    <property type="entry name" value="TonB-dep_rcpt-like"/>
</dbReference>
<evidence type="ECO:0000256" key="8">
    <source>
        <dbReference type="ARBA" id="ARBA00023004"/>
    </source>
</evidence>
<dbReference type="OrthoDB" id="9760333at2"/>
<keyword evidence="11 14" id="KW-0472">Membrane</keyword>
<dbReference type="GO" id="GO:0038023">
    <property type="term" value="F:signaling receptor activity"/>
    <property type="evidence" value="ECO:0007669"/>
    <property type="project" value="InterPro"/>
</dbReference>
<dbReference type="SUPFAM" id="SSF56935">
    <property type="entry name" value="Porins"/>
    <property type="match status" value="1"/>
</dbReference>
<dbReference type="RefSeq" id="WP_080920956.1">
    <property type="nucleotide sequence ID" value="NZ_MDET01000034.1"/>
</dbReference>
<evidence type="ECO:0000256" key="9">
    <source>
        <dbReference type="ARBA" id="ARBA00023065"/>
    </source>
</evidence>
<dbReference type="Pfam" id="PF07715">
    <property type="entry name" value="Plug"/>
    <property type="match status" value="1"/>
</dbReference>
<dbReference type="InterPro" id="IPR000531">
    <property type="entry name" value="Beta-barrel_TonB"/>
</dbReference>
<gene>
    <name evidence="19" type="ORF">BFN67_05745</name>
</gene>
<dbReference type="FunFam" id="2.170.130.10:FF:000001">
    <property type="entry name" value="Catecholate siderophore TonB-dependent receptor"/>
    <property type="match status" value="1"/>
</dbReference>
<evidence type="ECO:0000256" key="5">
    <source>
        <dbReference type="ARBA" id="ARBA00022496"/>
    </source>
</evidence>